<name>A0ABD5Z3Z6_9EURY</name>
<protein>
    <submittedName>
        <fullName evidence="3">Uncharacterized protein</fullName>
    </submittedName>
</protein>
<feature type="region of interest" description="Disordered" evidence="1">
    <location>
        <begin position="823"/>
        <end position="860"/>
    </location>
</feature>
<organism evidence="3 4">
    <name type="scientific">Halospeciosus flavus</name>
    <dbReference type="NCBI Taxonomy" id="3032283"/>
    <lineage>
        <taxon>Archaea</taxon>
        <taxon>Methanobacteriati</taxon>
        <taxon>Methanobacteriota</taxon>
        <taxon>Stenosarchaea group</taxon>
        <taxon>Halobacteria</taxon>
        <taxon>Halobacteriales</taxon>
        <taxon>Halobacteriaceae</taxon>
        <taxon>Halospeciosus</taxon>
    </lineage>
</organism>
<keyword evidence="2" id="KW-0812">Transmembrane</keyword>
<keyword evidence="2" id="KW-1133">Transmembrane helix</keyword>
<dbReference type="EMBL" id="JBHTAR010000011">
    <property type="protein sequence ID" value="MFC7199705.1"/>
    <property type="molecule type" value="Genomic_DNA"/>
</dbReference>
<dbReference type="Proteomes" id="UP001596447">
    <property type="component" value="Unassembled WGS sequence"/>
</dbReference>
<evidence type="ECO:0000313" key="3">
    <source>
        <dbReference type="EMBL" id="MFC7199705.1"/>
    </source>
</evidence>
<feature type="transmembrane region" description="Helical" evidence="2">
    <location>
        <begin position="877"/>
        <end position="897"/>
    </location>
</feature>
<proteinExistence type="predicted"/>
<gene>
    <name evidence="3" type="ORF">ACFQJ9_09830</name>
</gene>
<keyword evidence="2" id="KW-0472">Membrane</keyword>
<accession>A0ABD5Z3Z6</accession>
<dbReference type="AlphaFoldDB" id="A0ABD5Z3Z6"/>
<evidence type="ECO:0000256" key="1">
    <source>
        <dbReference type="SAM" id="MobiDB-lite"/>
    </source>
</evidence>
<reference evidence="3 4" key="1">
    <citation type="journal article" date="2019" name="Int. J. Syst. Evol. Microbiol.">
        <title>The Global Catalogue of Microorganisms (GCM) 10K type strain sequencing project: providing services to taxonomists for standard genome sequencing and annotation.</title>
        <authorList>
            <consortium name="The Broad Institute Genomics Platform"/>
            <consortium name="The Broad Institute Genome Sequencing Center for Infectious Disease"/>
            <person name="Wu L."/>
            <person name="Ma J."/>
        </authorList>
    </citation>
    <scope>NUCLEOTIDE SEQUENCE [LARGE SCALE GENOMIC DNA]</scope>
    <source>
        <strain evidence="3 4">XZGYJ-43</strain>
    </source>
</reference>
<sequence>MSSQTNVAIALDDASVQSGTNVTATAYGVQGDSVTFQLDADNDGTFDRTWTVAANDSTVRTTFDPSDYRQTQGTFWITAEGTTSSAYGEIDDTSPSAAVTTNTADHQVEVDVTAWDALDNDWERLQTLEASLTGPMNTTLTLADFTERSDRGTNGTHYTTTIDVGTDGRYTLHLSNVTDTAGNPAGETVTAAFIVDTNPPNVWNGSAVDTTNRNRVVDDGDTVTVTANVSDRFLNRVWVDATALGADNVTLSKVNGTESYYRGTVTIDAQHAAADGTHALTIWADDAGQNVNQTTTDPLTLDTTAPSFATEHPSPGTFTDDRTQSVSVAIRDRSAVSGTIELADASGTLLDGTFENTSGVTLQDGTVIVDTSEAIADGTFADGPVNVTVSATDAEGHTNTTSWHVTVDTVAPTITNTTVADADENGIVGNGDNVTVAATVTDAHLGEGGVTLNASAFGAGMVVMSPAETGRHRYTATVTVNVASNVSTQRDLSIHAIDRAGNVNTTGAGTLHLDTVAPELPTGVRGSPINISNQYAYPLTVTLPEDHQNETVAIRLSNGNTTITTSTTVEADAETAQVTVDAHSLPQGHVTVAAKVIDPAMNVNAGGWTTLDTVLKDTVRPRASSAHAVAGTQTISVPVSEHLPERDYTALDLEYTGPQSIESVTLSQPNILSVRLSSAVTESQLSNPNVTIGLDEDTTDRAGNQAVDDGGVMLTPSHYFSGTVTYDDDGRDASGVTVTATYDGEVIASTTTNWAGRYGLQISDPDFSTDDEIITLTVKDVSKRYQWNAGATTTADFVIASPVTSEGDTDDNDVDVSAVTAATTQSTTTTTQTTRTTRTQTTQTTQTQSTSTTSSTSTTTEEAGLQYIAAGNWTTSFGLLLLTLFVGLGALAGWRYWRQNQEDEPPRL</sequence>
<evidence type="ECO:0000313" key="4">
    <source>
        <dbReference type="Proteomes" id="UP001596447"/>
    </source>
</evidence>
<dbReference type="RefSeq" id="WP_279529632.1">
    <property type="nucleotide sequence ID" value="NZ_CP122312.1"/>
</dbReference>
<comment type="caution">
    <text evidence="3">The sequence shown here is derived from an EMBL/GenBank/DDBJ whole genome shotgun (WGS) entry which is preliminary data.</text>
</comment>
<evidence type="ECO:0000256" key="2">
    <source>
        <dbReference type="SAM" id="Phobius"/>
    </source>
</evidence>
<keyword evidence="4" id="KW-1185">Reference proteome</keyword>
<dbReference type="SUPFAM" id="SSF49478">
    <property type="entry name" value="Cna protein B-type domain"/>
    <property type="match status" value="1"/>
</dbReference>